<comment type="pathway">
    <text evidence="3">Protein modification; protein glycosylation.</text>
</comment>
<evidence type="ECO:0000256" key="9">
    <source>
        <dbReference type="ARBA" id="ARBA00022989"/>
    </source>
</evidence>
<dbReference type="Proteomes" id="UP001222027">
    <property type="component" value="Unassembled WGS sequence"/>
</dbReference>
<keyword evidence="8" id="KW-0735">Signal-anchor</keyword>
<accession>A0AAV8PF67</accession>
<evidence type="ECO:0000256" key="3">
    <source>
        <dbReference type="ARBA" id="ARBA00004922"/>
    </source>
</evidence>
<comment type="subcellular location">
    <subcellularLocation>
        <location evidence="2">Golgi apparatus membrane</location>
        <topology evidence="2">Single-pass type II membrane protein</topology>
    </subcellularLocation>
</comment>
<protein>
    <recommendedName>
        <fullName evidence="15">Galectin domain-containing protein</fullName>
    </recommendedName>
</protein>
<evidence type="ECO:0000256" key="12">
    <source>
        <dbReference type="ARBA" id="ARBA00023180"/>
    </source>
</evidence>
<dbReference type="CDD" id="cd00070">
    <property type="entry name" value="GLECT"/>
    <property type="match status" value="1"/>
</dbReference>
<evidence type="ECO:0000256" key="2">
    <source>
        <dbReference type="ARBA" id="ARBA00004323"/>
    </source>
</evidence>
<feature type="domain" description="Galectin" evidence="15">
    <location>
        <begin position="217"/>
        <end position="410"/>
    </location>
</feature>
<dbReference type="Gene3D" id="2.60.120.200">
    <property type="match status" value="1"/>
</dbReference>
<comment type="similarity">
    <text evidence="4">Belongs to the glycosyltransferase 31 family.</text>
</comment>
<dbReference type="AlphaFoldDB" id="A0AAV8PF67"/>
<evidence type="ECO:0000256" key="10">
    <source>
        <dbReference type="ARBA" id="ARBA00023034"/>
    </source>
</evidence>
<dbReference type="InterPro" id="IPR001079">
    <property type="entry name" value="Galectin_CRD"/>
</dbReference>
<dbReference type="SUPFAM" id="SSF49899">
    <property type="entry name" value="Concanavalin A-like lectins/glucanases"/>
    <property type="match status" value="1"/>
</dbReference>
<comment type="cofactor">
    <cofactor evidence="1">
        <name>Mn(2+)</name>
        <dbReference type="ChEBI" id="CHEBI:29035"/>
    </cofactor>
</comment>
<evidence type="ECO:0000259" key="15">
    <source>
        <dbReference type="PROSITE" id="PS51304"/>
    </source>
</evidence>
<evidence type="ECO:0000256" key="6">
    <source>
        <dbReference type="ARBA" id="ARBA00022679"/>
    </source>
</evidence>
<dbReference type="InterPro" id="IPR002659">
    <property type="entry name" value="Glyco_trans_31"/>
</dbReference>
<keyword evidence="12" id="KW-0325">Glycoprotein</keyword>
<evidence type="ECO:0000313" key="17">
    <source>
        <dbReference type="Proteomes" id="UP001222027"/>
    </source>
</evidence>
<gene>
    <name evidence="16" type="ORF">OPV22_017686</name>
</gene>
<evidence type="ECO:0000256" key="11">
    <source>
        <dbReference type="ARBA" id="ARBA00023136"/>
    </source>
</evidence>
<keyword evidence="9 14" id="KW-1133">Transmembrane helix</keyword>
<evidence type="ECO:0000256" key="4">
    <source>
        <dbReference type="ARBA" id="ARBA00008661"/>
    </source>
</evidence>
<keyword evidence="6" id="KW-0808">Transferase</keyword>
<evidence type="ECO:0000256" key="13">
    <source>
        <dbReference type="ARBA" id="ARBA00023211"/>
    </source>
</evidence>
<evidence type="ECO:0000256" key="8">
    <source>
        <dbReference type="ARBA" id="ARBA00022968"/>
    </source>
</evidence>
<evidence type="ECO:0000256" key="1">
    <source>
        <dbReference type="ARBA" id="ARBA00001936"/>
    </source>
</evidence>
<comment type="caution">
    <text evidence="16">The sequence shown here is derived from an EMBL/GenBank/DDBJ whole genome shotgun (WGS) entry which is preliminary data.</text>
</comment>
<proteinExistence type="inferred from homology"/>
<dbReference type="SMART" id="SM00276">
    <property type="entry name" value="GLECT"/>
    <property type="match status" value="1"/>
</dbReference>
<feature type="transmembrane region" description="Helical" evidence="14">
    <location>
        <begin position="62"/>
        <end position="81"/>
    </location>
</feature>
<dbReference type="InterPro" id="IPR013320">
    <property type="entry name" value="ConA-like_dom_sf"/>
</dbReference>
<evidence type="ECO:0000256" key="14">
    <source>
        <dbReference type="SAM" id="Phobius"/>
    </source>
</evidence>
<keyword evidence="13" id="KW-0464">Manganese</keyword>
<dbReference type="GO" id="GO:0030246">
    <property type="term" value="F:carbohydrate binding"/>
    <property type="evidence" value="ECO:0007669"/>
    <property type="project" value="InterPro"/>
</dbReference>
<dbReference type="GO" id="GO:1901137">
    <property type="term" value="P:carbohydrate derivative biosynthetic process"/>
    <property type="evidence" value="ECO:0007669"/>
    <property type="project" value="UniProtKB-ARBA"/>
</dbReference>
<dbReference type="FunFam" id="3.90.550.50:FF:000015">
    <property type="entry name" value="Beta-1,3-galactosyltransferase GALT1"/>
    <property type="match status" value="1"/>
</dbReference>
<keyword evidence="17" id="KW-1185">Reference proteome</keyword>
<dbReference type="GO" id="GO:0000139">
    <property type="term" value="C:Golgi membrane"/>
    <property type="evidence" value="ECO:0007669"/>
    <property type="project" value="UniProtKB-SubCell"/>
</dbReference>
<dbReference type="EMBL" id="JAQQAF010000005">
    <property type="protein sequence ID" value="KAJ8485201.1"/>
    <property type="molecule type" value="Genomic_DNA"/>
</dbReference>
<dbReference type="GO" id="GO:0008378">
    <property type="term" value="F:galactosyltransferase activity"/>
    <property type="evidence" value="ECO:0007669"/>
    <property type="project" value="UniProtKB-ARBA"/>
</dbReference>
<keyword evidence="11 14" id="KW-0472">Membrane</keyword>
<evidence type="ECO:0000313" key="16">
    <source>
        <dbReference type="EMBL" id="KAJ8485201.1"/>
    </source>
</evidence>
<evidence type="ECO:0000256" key="5">
    <source>
        <dbReference type="ARBA" id="ARBA00022676"/>
    </source>
</evidence>
<dbReference type="PROSITE" id="PS51304">
    <property type="entry name" value="GALECTIN"/>
    <property type="match status" value="1"/>
</dbReference>
<dbReference type="Gene3D" id="3.90.550.50">
    <property type="match status" value="1"/>
</dbReference>
<keyword evidence="5" id="KW-0328">Glycosyltransferase</keyword>
<reference evidence="16 17" key="1">
    <citation type="submission" date="2022-12" db="EMBL/GenBank/DDBJ databases">
        <title>Chromosome-scale assembly of the Ensete ventricosum genome.</title>
        <authorList>
            <person name="Dussert Y."/>
            <person name="Stocks J."/>
            <person name="Wendawek A."/>
            <person name="Woldeyes F."/>
            <person name="Nichols R.A."/>
            <person name="Borrell J.S."/>
        </authorList>
    </citation>
    <scope>NUCLEOTIDE SEQUENCE [LARGE SCALE GENOMIC DNA]</scope>
    <source>
        <strain evidence="17">cv. Maze</strain>
        <tissue evidence="16">Seeds</tissue>
    </source>
</reference>
<dbReference type="Pfam" id="PF01762">
    <property type="entry name" value="Galactosyl_T"/>
    <property type="match status" value="1"/>
</dbReference>
<dbReference type="Pfam" id="PF00337">
    <property type="entry name" value="Gal-bind_lectin"/>
    <property type="match status" value="1"/>
</dbReference>
<organism evidence="16 17">
    <name type="scientific">Ensete ventricosum</name>
    <name type="common">Abyssinian banana</name>
    <name type="synonym">Musa ensete</name>
    <dbReference type="NCBI Taxonomy" id="4639"/>
    <lineage>
        <taxon>Eukaryota</taxon>
        <taxon>Viridiplantae</taxon>
        <taxon>Streptophyta</taxon>
        <taxon>Embryophyta</taxon>
        <taxon>Tracheophyta</taxon>
        <taxon>Spermatophyta</taxon>
        <taxon>Magnoliopsida</taxon>
        <taxon>Liliopsida</taxon>
        <taxon>Zingiberales</taxon>
        <taxon>Musaceae</taxon>
        <taxon>Ensete</taxon>
    </lineage>
</organism>
<keyword evidence="7 14" id="KW-0812">Transmembrane</keyword>
<dbReference type="SMART" id="SM00908">
    <property type="entry name" value="Gal-bind_lectin"/>
    <property type="match status" value="1"/>
</dbReference>
<dbReference type="PANTHER" id="PTHR11214">
    <property type="entry name" value="BETA-1,3-N-ACETYLGLUCOSAMINYLTRANSFERASE"/>
    <property type="match status" value="1"/>
</dbReference>
<name>A0AAV8PF67_ENSVE</name>
<keyword evidence="10" id="KW-0333">Golgi apparatus</keyword>
<sequence>MPLIWPSADHLPVSSAACLPIAELRRPELANSFFPFSFEVRSSNKSFGDIAGRLVSQKMRKWSGGVVLLFLFSLLLLRLWILENPLAESSLQSPFSVNYSDYLYWTNPEGSPVVRNPENDSHVVSTVTLVSKLFSPRNLSDSELQCLQTWNHLDHLISSSQGLPHAVKAIREAGAAWESLMTSIEEEKLAGPGKAKEKLCPYSIRRMNASEFGHDVFKLVIPCGLVQGSSVTVIGTPSGLLGNFQIDLTGATLPGEPDPPIILHYNVRIHGDKITEDPVIIQNTWTVASDWGEEERCPPLGTENDGKVDDLEQCNPMVGRDNKGIITANNHYNFSRRSMLPKYGAKPRKNFPFRQGYIAVATISMGVEGIQMSVDGKHITSFAYRESLDPWLVGEVRITGDIQLISVIVSGLPTSEDLEHVLDLDILKSSAIPIHKSVDLFIGVFSTANNFKHRMAVRRTWKQYDVVRVGSVCLRFFVGLHKNEMVNEELWKEANTYGDIQLMPFIDYYTLITWKTVAICIYGTNVLSAKYIMKTDDDAFARVDELLTSLQRANITHGLLYGRINFKSRPNREVNSKWYITPEEWPEEKYPPWAHGPGYVVSHDIAKGVHKQYKKGHLKMFKLEDVAMGIWIEGMKNKGIDINYKNENRINIDGCKAGYVVAHYQEPREMLCLWQKLQETHQPSCCRR</sequence>
<dbReference type="PANTHER" id="PTHR11214:SF129">
    <property type="entry name" value="BETA-1,3-GALACTOSYLTRANSFERASE GALT1"/>
    <property type="match status" value="1"/>
</dbReference>
<evidence type="ECO:0000256" key="7">
    <source>
        <dbReference type="ARBA" id="ARBA00022692"/>
    </source>
</evidence>